<keyword evidence="1" id="KW-0812">Transmembrane</keyword>
<dbReference type="AlphaFoldDB" id="A0A934HXM7"/>
<name>A0A934HXM7_9CLOT</name>
<gene>
    <name evidence="2" type="ORF">I6U51_05995</name>
</gene>
<evidence type="ECO:0000313" key="3">
    <source>
        <dbReference type="Proteomes" id="UP000622687"/>
    </source>
</evidence>
<feature type="transmembrane region" description="Helical" evidence="1">
    <location>
        <begin position="12"/>
        <end position="30"/>
    </location>
</feature>
<feature type="transmembrane region" description="Helical" evidence="1">
    <location>
        <begin position="119"/>
        <end position="141"/>
    </location>
</feature>
<accession>A0A934HXM7</accession>
<keyword evidence="1" id="KW-1133">Transmembrane helix</keyword>
<dbReference type="InterPro" id="IPR019235">
    <property type="entry name" value="DUF2178_TM"/>
</dbReference>
<comment type="caution">
    <text evidence="2">The sequence shown here is derived from an EMBL/GenBank/DDBJ whole genome shotgun (WGS) entry which is preliminary data.</text>
</comment>
<dbReference type="RefSeq" id="WP_211141775.1">
    <property type="nucleotide sequence ID" value="NZ_JAEEGB010000006.1"/>
</dbReference>
<sequence>MKTSKLGTDFIGFVRATIIGLMGAAIYLYSSYQGTTGEGMKFAKAFSVAFIIMGICGMILTKLFEKHPIKSIGVVNKDDEMLKLIRYRAAYTTFEITVAAIIIFTILTAAEVIRLNMPIYIIGIIFVVTMEIINIIFITIYSNKMM</sequence>
<keyword evidence="3" id="KW-1185">Reference proteome</keyword>
<evidence type="ECO:0000313" key="2">
    <source>
        <dbReference type="EMBL" id="MBI6872260.1"/>
    </source>
</evidence>
<evidence type="ECO:0008006" key="4">
    <source>
        <dbReference type="Google" id="ProtNLM"/>
    </source>
</evidence>
<dbReference type="Proteomes" id="UP000622687">
    <property type="component" value="Unassembled WGS sequence"/>
</dbReference>
<keyword evidence="1" id="KW-0472">Membrane</keyword>
<feature type="transmembrane region" description="Helical" evidence="1">
    <location>
        <begin position="85"/>
        <end position="107"/>
    </location>
</feature>
<dbReference type="Pfam" id="PF09946">
    <property type="entry name" value="DUF2178"/>
    <property type="match status" value="1"/>
</dbReference>
<protein>
    <recommendedName>
        <fullName evidence="4">DUF2178 domain-containing protein</fullName>
    </recommendedName>
</protein>
<feature type="transmembrane region" description="Helical" evidence="1">
    <location>
        <begin position="42"/>
        <end position="64"/>
    </location>
</feature>
<evidence type="ECO:0000256" key="1">
    <source>
        <dbReference type="SAM" id="Phobius"/>
    </source>
</evidence>
<organism evidence="2 3">
    <name type="scientific">Clostridium aciditolerans</name>
    <dbReference type="NCBI Taxonomy" id="339861"/>
    <lineage>
        <taxon>Bacteria</taxon>
        <taxon>Bacillati</taxon>
        <taxon>Bacillota</taxon>
        <taxon>Clostridia</taxon>
        <taxon>Eubacteriales</taxon>
        <taxon>Clostridiaceae</taxon>
        <taxon>Clostridium</taxon>
    </lineage>
</organism>
<reference evidence="2" key="1">
    <citation type="submission" date="2020-12" db="EMBL/GenBank/DDBJ databases">
        <title>Clostridium thailandense sp. nov., a novel acetogenic bacterium isolated from peat land soil in Thailand.</title>
        <authorList>
            <person name="Chaikitkaew S."/>
            <person name="Birkeland N.K."/>
        </authorList>
    </citation>
    <scope>NUCLEOTIDE SEQUENCE</scope>
    <source>
        <strain evidence="2">DSM 17425</strain>
    </source>
</reference>
<dbReference type="EMBL" id="JAEEGB010000006">
    <property type="protein sequence ID" value="MBI6872260.1"/>
    <property type="molecule type" value="Genomic_DNA"/>
</dbReference>
<proteinExistence type="predicted"/>